<gene>
    <name evidence="4" type="ORF">SPIROBIBN47_260055</name>
</gene>
<keyword evidence="1" id="KW-0808">Transferase</keyword>
<proteinExistence type="predicted"/>
<dbReference type="GO" id="GO:0004371">
    <property type="term" value="F:glycerone kinase activity"/>
    <property type="evidence" value="ECO:0007669"/>
    <property type="project" value="InterPro"/>
</dbReference>
<dbReference type="PROSITE" id="PS51480">
    <property type="entry name" value="DHAL"/>
    <property type="match status" value="1"/>
</dbReference>
<dbReference type="PANTHER" id="PTHR28629">
    <property type="entry name" value="TRIOKINASE/FMN CYCLASE"/>
    <property type="match status" value="1"/>
</dbReference>
<evidence type="ECO:0000313" key="4">
    <source>
        <dbReference type="EMBL" id="SLM12811.1"/>
    </source>
</evidence>
<dbReference type="Pfam" id="PF02734">
    <property type="entry name" value="Dak2"/>
    <property type="match status" value="1"/>
</dbReference>
<organism evidence="4">
    <name type="scientific">uncultured spirochete</name>
    <dbReference type="NCBI Taxonomy" id="156406"/>
    <lineage>
        <taxon>Bacteria</taxon>
        <taxon>Pseudomonadati</taxon>
        <taxon>Spirochaetota</taxon>
        <taxon>Spirochaetia</taxon>
        <taxon>Spirochaetales</taxon>
        <taxon>environmental samples</taxon>
    </lineage>
</organism>
<dbReference type="InterPro" id="IPR036117">
    <property type="entry name" value="DhaL_dom_sf"/>
</dbReference>
<sequence>MEALLREHLEPLFFSIKESFERNKEFLIDLDSKTGDGDLGLTMSKAFSAAHESVKASNSSNLGQILAMAGIAISRAAPSTMGTLMATGFMRGGKAIENAQRIGTKEMADFWLAFSKGIADRGKATEGDKTILDVAAPVAKSFSASAEKNESLAVAMRYALDAAGKALEATKSMIAQHGKAAVFREKTIGLQDAGGSALYILVKTMHDFVLA</sequence>
<evidence type="ECO:0000259" key="3">
    <source>
        <dbReference type="PROSITE" id="PS51480"/>
    </source>
</evidence>
<evidence type="ECO:0000256" key="2">
    <source>
        <dbReference type="ARBA" id="ARBA00022777"/>
    </source>
</evidence>
<dbReference type="PANTHER" id="PTHR28629:SF4">
    <property type="entry name" value="TRIOKINASE_FMN CYCLASE"/>
    <property type="match status" value="1"/>
</dbReference>
<protein>
    <submittedName>
        <fullName evidence="4">Dak phosphatase</fullName>
    </submittedName>
</protein>
<dbReference type="GO" id="GO:0005829">
    <property type="term" value="C:cytosol"/>
    <property type="evidence" value="ECO:0007669"/>
    <property type="project" value="TreeGrafter"/>
</dbReference>
<name>A0A3P3XJN1_9SPIR</name>
<dbReference type="GO" id="GO:0019563">
    <property type="term" value="P:glycerol catabolic process"/>
    <property type="evidence" value="ECO:0007669"/>
    <property type="project" value="TreeGrafter"/>
</dbReference>
<keyword evidence="2" id="KW-0418">Kinase</keyword>
<feature type="domain" description="DhaL" evidence="3">
    <location>
        <begin position="7"/>
        <end position="207"/>
    </location>
</feature>
<dbReference type="SUPFAM" id="SSF101473">
    <property type="entry name" value="DhaL-like"/>
    <property type="match status" value="1"/>
</dbReference>
<dbReference type="EMBL" id="FWDM01000019">
    <property type="protein sequence ID" value="SLM12811.1"/>
    <property type="molecule type" value="Genomic_DNA"/>
</dbReference>
<accession>A0A3P3XJN1</accession>
<dbReference type="InterPro" id="IPR050861">
    <property type="entry name" value="Dihydroxyacetone_Kinase"/>
</dbReference>
<dbReference type="InterPro" id="IPR004007">
    <property type="entry name" value="DhaL_dom"/>
</dbReference>
<dbReference type="AlphaFoldDB" id="A0A3P3XJN1"/>
<dbReference type="SMART" id="SM01120">
    <property type="entry name" value="Dak2"/>
    <property type="match status" value="1"/>
</dbReference>
<dbReference type="Gene3D" id="1.25.40.340">
    <property type="match status" value="1"/>
</dbReference>
<reference evidence="4" key="1">
    <citation type="submission" date="2017-02" db="EMBL/GenBank/DDBJ databases">
        <authorList>
            <person name="Regsiter A."/>
            <person name="William W."/>
        </authorList>
    </citation>
    <scope>NUCLEOTIDE SEQUENCE</scope>
    <source>
        <strain evidence="4">Bib</strain>
    </source>
</reference>
<evidence type="ECO:0000256" key="1">
    <source>
        <dbReference type="ARBA" id="ARBA00022679"/>
    </source>
</evidence>